<dbReference type="GO" id="GO:0010506">
    <property type="term" value="P:regulation of autophagy"/>
    <property type="evidence" value="ECO:0007669"/>
    <property type="project" value="TreeGrafter"/>
</dbReference>
<organism evidence="10">
    <name type="scientific">Medioppia subpectinata</name>
    <dbReference type="NCBI Taxonomy" id="1979941"/>
    <lineage>
        <taxon>Eukaryota</taxon>
        <taxon>Metazoa</taxon>
        <taxon>Ecdysozoa</taxon>
        <taxon>Arthropoda</taxon>
        <taxon>Chelicerata</taxon>
        <taxon>Arachnida</taxon>
        <taxon>Acari</taxon>
        <taxon>Acariformes</taxon>
        <taxon>Sarcoptiformes</taxon>
        <taxon>Oribatida</taxon>
        <taxon>Brachypylina</taxon>
        <taxon>Oppioidea</taxon>
        <taxon>Oppiidae</taxon>
        <taxon>Medioppia</taxon>
    </lineage>
</organism>
<dbReference type="PROSITE" id="PS50235">
    <property type="entry name" value="USP_3"/>
    <property type="match status" value="1"/>
</dbReference>
<dbReference type="GO" id="GO:0004843">
    <property type="term" value="F:cysteine-type deubiquitinase activity"/>
    <property type="evidence" value="ECO:0007669"/>
    <property type="project" value="UniProtKB-UniRule"/>
</dbReference>
<dbReference type="PROSITE" id="PS00973">
    <property type="entry name" value="USP_2"/>
    <property type="match status" value="1"/>
</dbReference>
<comment type="similarity">
    <text evidence="2">Belongs to the peptidase C19 family. USP10 subfamily.</text>
</comment>
<dbReference type="InterPro" id="IPR038765">
    <property type="entry name" value="Papain-like_cys_pep_sf"/>
</dbReference>
<keyword evidence="11" id="KW-1185">Reference proteome</keyword>
<dbReference type="AlphaFoldDB" id="A0A7R9Q329"/>
<feature type="region of interest" description="Disordered" evidence="8">
    <location>
        <begin position="376"/>
        <end position="404"/>
    </location>
</feature>
<dbReference type="PANTHER" id="PTHR24006">
    <property type="entry name" value="UBIQUITIN CARBOXYL-TERMINAL HYDROLASE"/>
    <property type="match status" value="1"/>
</dbReference>
<dbReference type="PANTHER" id="PTHR24006:SF687">
    <property type="entry name" value="UBIQUITIN CARBOXYL-TERMINAL HYDROLASE 10"/>
    <property type="match status" value="1"/>
</dbReference>
<feature type="compositionally biased region" description="Polar residues" evidence="8">
    <location>
        <begin position="658"/>
        <end position="668"/>
    </location>
</feature>
<feature type="compositionally biased region" description="Low complexity" evidence="8">
    <location>
        <begin position="383"/>
        <end position="404"/>
    </location>
</feature>
<feature type="region of interest" description="Disordered" evidence="8">
    <location>
        <begin position="658"/>
        <end position="697"/>
    </location>
</feature>
<comment type="catalytic activity">
    <reaction evidence="1 7">
        <text>Thiol-dependent hydrolysis of ester, thioester, amide, peptide and isopeptide bonds formed by the C-terminal Gly of ubiquitin (a 76-residue protein attached to proteins as an intracellular targeting signal).</text>
        <dbReference type="EC" id="3.4.19.12"/>
    </reaction>
</comment>
<evidence type="ECO:0000256" key="3">
    <source>
        <dbReference type="ARBA" id="ARBA00022670"/>
    </source>
</evidence>
<dbReference type="InterPro" id="IPR050164">
    <property type="entry name" value="Peptidase_C19"/>
</dbReference>
<sequence>MDFKSIDSTMEFLDLSDANDDEKAEVMAIIGSGPQGVEFPFECKSVANKMRSQTHESFNCELQEMMHSGNNPSAVDVSSMNSTPTPRHEPMPSIHPFVSHASETIPQSSNSLSQWDMSGAGGGPVVCGPPHQYIYHQTPTHYYANTQMPGQYYNAVPNGIMSAKEMNKMRGSAPQMSAGKAGKSMHNDMRAPFYSTSSPFAEVPQLIDPNRPPATALVGDGMVAPVQPMFSPGYPHTYLPHPSPFTGHPMYIIATPEGSYITYGVQMAAPGVQQIPRSSSPHTVPNAVDTDSANICKVPSNASSGSNYSNDHIDEDVNDMNDELNDELEANDYNETNDNNGLDVENYSNVEMNVNSNDTNNVYDKQLIQTENNVEVNGEESTDSTSATHSTQQTSSLASVSVTSTKEEASDGAVSTSNASQKSWASLFKGSSSINTISTLSQHSSQTSGGLTAGSIVSHNYNNVNLFENDSHLNSSGVVNSCESEAQIQCIPIHTDPFAIKLSKRVKEIRLNHFLPYLIPTGFVNRGNWCYINATLQALVGCPPFYNLMREIGETRSLFRERSSTPIIDSFAKLFNCLTPSDHLTKKQKSGLNMATEDMPRAEPIEPRCIYDVLGSIKSECLKGRQEDAEEFLSSVLNGLHEEMIALSELWADENQNKSLNGQHSSAKPLNGHIGGKQENGDHFGDQNDSYAEDDDSNLWKEVTSRHRPMPTRSAKIIPTQISDIFGGSTLAIRTAGKDQCGNRQPFFALQLDIQSDKVKSVEDALKCLTITESIHGYMCPKTKQAVDASAQTFLDTLPPILILHLKLFVYDMDGGCRKLMKKIEYPVDLELPRDCLHYTLEKEKNFQLKRYKLLSVLYHDGSEAIKGHYVTDVYHIGSNQWLRCDDQSVKVIPMQKVLNPESSRTPYLLFYRRNDTLYSKHTLQSNHSKTYYR</sequence>
<dbReference type="OrthoDB" id="429671at2759"/>
<dbReference type="Pfam" id="PF00443">
    <property type="entry name" value="UCH"/>
    <property type="match status" value="1"/>
</dbReference>
<dbReference type="EMBL" id="OC861694">
    <property type="protein sequence ID" value="CAD7629645.1"/>
    <property type="molecule type" value="Genomic_DNA"/>
</dbReference>
<keyword evidence="6 7" id="KW-0788">Thiol protease</keyword>
<evidence type="ECO:0000259" key="9">
    <source>
        <dbReference type="PROSITE" id="PS50235"/>
    </source>
</evidence>
<dbReference type="SUPFAM" id="SSF54001">
    <property type="entry name" value="Cysteine proteinases"/>
    <property type="match status" value="1"/>
</dbReference>
<dbReference type="GO" id="GO:0005634">
    <property type="term" value="C:nucleus"/>
    <property type="evidence" value="ECO:0007669"/>
    <property type="project" value="TreeGrafter"/>
</dbReference>
<dbReference type="EC" id="3.4.19.12" evidence="7"/>
<evidence type="ECO:0000256" key="7">
    <source>
        <dbReference type="RuleBase" id="RU366025"/>
    </source>
</evidence>
<reference evidence="10" key="1">
    <citation type="submission" date="2020-11" db="EMBL/GenBank/DDBJ databases">
        <authorList>
            <person name="Tran Van P."/>
        </authorList>
    </citation>
    <scope>NUCLEOTIDE SEQUENCE</scope>
</reference>
<dbReference type="PROSITE" id="PS00972">
    <property type="entry name" value="USP_1"/>
    <property type="match status" value="1"/>
</dbReference>
<name>A0A7R9Q329_9ACAR</name>
<evidence type="ECO:0000256" key="6">
    <source>
        <dbReference type="ARBA" id="ARBA00022807"/>
    </source>
</evidence>
<dbReference type="CDD" id="cd02257">
    <property type="entry name" value="Peptidase_C19"/>
    <property type="match status" value="1"/>
</dbReference>
<evidence type="ECO:0000256" key="8">
    <source>
        <dbReference type="SAM" id="MobiDB-lite"/>
    </source>
</evidence>
<dbReference type="Gene3D" id="3.90.70.10">
    <property type="entry name" value="Cysteine proteinases"/>
    <property type="match status" value="1"/>
</dbReference>
<evidence type="ECO:0000256" key="1">
    <source>
        <dbReference type="ARBA" id="ARBA00000707"/>
    </source>
</evidence>
<evidence type="ECO:0000313" key="10">
    <source>
        <dbReference type="EMBL" id="CAD7629645.1"/>
    </source>
</evidence>
<dbReference type="GO" id="GO:0030330">
    <property type="term" value="P:DNA damage response, signal transduction by p53 class mediator"/>
    <property type="evidence" value="ECO:0007669"/>
    <property type="project" value="TreeGrafter"/>
</dbReference>
<dbReference type="Proteomes" id="UP000759131">
    <property type="component" value="Unassembled WGS sequence"/>
</dbReference>
<feature type="domain" description="USP" evidence="9">
    <location>
        <begin position="521"/>
        <end position="915"/>
    </location>
</feature>
<dbReference type="InterPro" id="IPR018200">
    <property type="entry name" value="USP_CS"/>
</dbReference>
<dbReference type="GO" id="GO:0016579">
    <property type="term" value="P:protein deubiquitination"/>
    <property type="evidence" value="ECO:0007669"/>
    <property type="project" value="InterPro"/>
</dbReference>
<gene>
    <name evidence="10" type="ORF">OSB1V03_LOCUS10060</name>
</gene>
<keyword evidence="5 7" id="KW-0378">Hydrolase</keyword>
<keyword evidence="4 7" id="KW-0833">Ubl conjugation pathway</keyword>
<evidence type="ECO:0000256" key="5">
    <source>
        <dbReference type="ARBA" id="ARBA00022801"/>
    </source>
</evidence>
<evidence type="ECO:0000256" key="4">
    <source>
        <dbReference type="ARBA" id="ARBA00022786"/>
    </source>
</evidence>
<dbReference type="InterPro" id="IPR028889">
    <property type="entry name" value="USP"/>
</dbReference>
<protein>
    <recommendedName>
        <fullName evidence="7">Ubiquitin carboxyl-terminal hydrolase</fullName>
        <ecNumber evidence="7">3.4.19.12</ecNumber>
    </recommendedName>
</protein>
<accession>A0A7R9Q329</accession>
<dbReference type="EMBL" id="CAJPIZ010007119">
    <property type="protein sequence ID" value="CAG2110075.1"/>
    <property type="molecule type" value="Genomic_DNA"/>
</dbReference>
<dbReference type="GO" id="GO:0005829">
    <property type="term" value="C:cytosol"/>
    <property type="evidence" value="ECO:0007669"/>
    <property type="project" value="TreeGrafter"/>
</dbReference>
<keyword evidence="3 7" id="KW-0645">Protease</keyword>
<evidence type="ECO:0000313" key="11">
    <source>
        <dbReference type="Proteomes" id="UP000759131"/>
    </source>
</evidence>
<dbReference type="InterPro" id="IPR001394">
    <property type="entry name" value="Peptidase_C19_UCH"/>
</dbReference>
<proteinExistence type="inferred from homology"/>
<evidence type="ECO:0000256" key="2">
    <source>
        <dbReference type="ARBA" id="ARBA00005427"/>
    </source>
</evidence>
<dbReference type="GO" id="GO:0006508">
    <property type="term" value="P:proteolysis"/>
    <property type="evidence" value="ECO:0007669"/>
    <property type="project" value="UniProtKB-KW"/>
</dbReference>